<gene>
    <name evidence="1" type="ORF">DZD52_20045</name>
</gene>
<evidence type="ECO:0000313" key="2">
    <source>
        <dbReference type="Proteomes" id="UP000259570"/>
    </source>
</evidence>
<dbReference type="GeneID" id="97211046"/>
<dbReference type="RefSeq" id="WP_116906889.1">
    <property type="nucleotide sequence ID" value="NZ_CP142084.2"/>
</dbReference>
<organism evidence="1 2">
    <name type="scientific">Xanthomonas nasturtii</name>
    <dbReference type="NCBI Taxonomy" id="1843581"/>
    <lineage>
        <taxon>Bacteria</taxon>
        <taxon>Pseudomonadati</taxon>
        <taxon>Pseudomonadota</taxon>
        <taxon>Gammaproteobacteria</taxon>
        <taxon>Lysobacterales</taxon>
        <taxon>Lysobacteraceae</taxon>
        <taxon>Xanthomonas</taxon>
    </lineage>
</organism>
<accession>A0A3E1KEC2</accession>
<dbReference type="EMBL" id="QUZM01000073">
    <property type="protein sequence ID" value="RFF36825.1"/>
    <property type="molecule type" value="Genomic_DNA"/>
</dbReference>
<sequence>MVIFLGKYQLTCHAARGAARAHGWIADWHIAQIGIGPAAELAGATLSPAFEDHRSAMTAARVAGMVTLEAMHAKAQQQREQL</sequence>
<dbReference type="OrthoDB" id="6000873at2"/>
<evidence type="ECO:0000313" key="1">
    <source>
        <dbReference type="EMBL" id="RFF36825.1"/>
    </source>
</evidence>
<dbReference type="Proteomes" id="UP000259570">
    <property type="component" value="Unassembled WGS sequence"/>
</dbReference>
<protein>
    <submittedName>
        <fullName evidence="1">Uncharacterized protein</fullName>
    </submittedName>
</protein>
<proteinExistence type="predicted"/>
<reference evidence="1 2" key="1">
    <citation type="submission" date="2018-08" db="EMBL/GenBank/DDBJ databases">
        <title>Genome sequencing of X. nasturtii WHRI 8984.</title>
        <authorList>
            <person name="Studholme D.J."/>
            <person name="Mchugh J."/>
            <person name="Vicente J."/>
        </authorList>
    </citation>
    <scope>NUCLEOTIDE SEQUENCE [LARGE SCALE GENOMIC DNA]</scope>
    <source>
        <strain evidence="1 2">WHRI 8984</strain>
    </source>
</reference>
<comment type="caution">
    <text evidence="1">The sequence shown here is derived from an EMBL/GenBank/DDBJ whole genome shotgun (WGS) entry which is preliminary data.</text>
</comment>
<name>A0A3E1KEC2_9XANT</name>
<dbReference type="AlphaFoldDB" id="A0A3E1KEC2"/>